<gene>
    <name evidence="3" type="ORF">DZC72_02705</name>
</gene>
<feature type="domain" description="UspA" evidence="2">
    <location>
        <begin position="1"/>
        <end position="147"/>
    </location>
</feature>
<reference evidence="4" key="1">
    <citation type="submission" date="2018-12" db="EMBL/GenBank/DDBJ databases">
        <title>Maribacter lutimaris sp. nov., isolated from marine sediment.</title>
        <authorList>
            <person name="Kim K.K."/>
        </authorList>
    </citation>
    <scope>NUCLEOTIDE SEQUENCE [LARGE SCALE GENOMIC DNA]</scope>
    <source>
        <strain evidence="4">PoM-212</strain>
    </source>
</reference>
<dbReference type="PANTHER" id="PTHR46268">
    <property type="entry name" value="STRESS RESPONSE PROTEIN NHAX"/>
    <property type="match status" value="1"/>
</dbReference>
<proteinExistence type="inferred from homology"/>
<dbReference type="CDD" id="cd00293">
    <property type="entry name" value="USP-like"/>
    <property type="match status" value="1"/>
</dbReference>
<dbReference type="InterPro" id="IPR006015">
    <property type="entry name" value="Universal_stress_UspA"/>
</dbReference>
<dbReference type="Proteomes" id="UP000286990">
    <property type="component" value="Unassembled WGS sequence"/>
</dbReference>
<evidence type="ECO:0000313" key="3">
    <source>
        <dbReference type="EMBL" id="RRQ49532.1"/>
    </source>
</evidence>
<dbReference type="RefSeq" id="WP_125221355.1">
    <property type="nucleotide sequence ID" value="NZ_QUSX01000001.1"/>
</dbReference>
<dbReference type="SUPFAM" id="SSF52402">
    <property type="entry name" value="Adenine nucleotide alpha hydrolases-like"/>
    <property type="match status" value="2"/>
</dbReference>
<name>A0A3R8R0W0_9FLAO</name>
<dbReference type="PANTHER" id="PTHR46268:SF6">
    <property type="entry name" value="UNIVERSAL STRESS PROTEIN UP12"/>
    <property type="match status" value="1"/>
</dbReference>
<evidence type="ECO:0000259" key="2">
    <source>
        <dbReference type="Pfam" id="PF00582"/>
    </source>
</evidence>
<dbReference type="EMBL" id="QUSX01000001">
    <property type="protein sequence ID" value="RRQ49532.1"/>
    <property type="molecule type" value="Genomic_DNA"/>
</dbReference>
<keyword evidence="4" id="KW-1185">Reference proteome</keyword>
<comment type="caution">
    <text evidence="3">The sequence shown here is derived from an EMBL/GenBank/DDBJ whole genome shotgun (WGS) entry which is preliminary data.</text>
</comment>
<organism evidence="3 4">
    <name type="scientific">Maribacter algicola</name>
    <dbReference type="NCBI Taxonomy" id="2498892"/>
    <lineage>
        <taxon>Bacteria</taxon>
        <taxon>Pseudomonadati</taxon>
        <taxon>Bacteroidota</taxon>
        <taxon>Flavobacteriia</taxon>
        <taxon>Flavobacteriales</taxon>
        <taxon>Flavobacteriaceae</taxon>
        <taxon>Maribacter</taxon>
    </lineage>
</organism>
<dbReference type="Pfam" id="PF00582">
    <property type="entry name" value="Usp"/>
    <property type="match status" value="1"/>
</dbReference>
<evidence type="ECO:0000256" key="1">
    <source>
        <dbReference type="ARBA" id="ARBA00008791"/>
    </source>
</evidence>
<dbReference type="Gene3D" id="3.40.50.620">
    <property type="entry name" value="HUPs"/>
    <property type="match status" value="2"/>
</dbReference>
<evidence type="ECO:0000313" key="4">
    <source>
        <dbReference type="Proteomes" id="UP000286990"/>
    </source>
</evidence>
<dbReference type="InterPro" id="IPR006016">
    <property type="entry name" value="UspA"/>
</dbReference>
<comment type="similarity">
    <text evidence="1">Belongs to the universal stress protein A family.</text>
</comment>
<dbReference type="OrthoDB" id="9788959at2"/>
<protein>
    <submittedName>
        <fullName evidence="3">Universal stress protein</fullName>
    </submittedName>
</protein>
<dbReference type="PRINTS" id="PR01438">
    <property type="entry name" value="UNVRSLSTRESS"/>
</dbReference>
<sequence length="301" mass="34481">MKNILIPTDFSDNSCNAIKYAISMFWDQECTFYLLNTYTPAMAGSRFMATSFEESMLTNSAAKYSQKGLEDLMARVQKDFNNDRHHFETISSFSLLVDEVIESITAYDIELVIMGTTGATGMEEVFMGSNAVRVIKSVKDCPVLAIPQNFEFEKPTEIAFATDFTRFYTKSELRPLVELATIFDATVRIVHVQYEIKTLSELQLFNLGMLRKYLGDVEHYVHTVSELNSVSKTLEVFSKEMEIHLLAMLNYQHSYMEQLVREPVVKRVAFHTKIPLLVIPELGMTSHLKESRNRDNILMSN</sequence>
<dbReference type="AlphaFoldDB" id="A0A3R8R0W0"/>
<dbReference type="InterPro" id="IPR014729">
    <property type="entry name" value="Rossmann-like_a/b/a_fold"/>
</dbReference>
<accession>A0A3R8R0W0</accession>